<dbReference type="Proteomes" id="UP000608513">
    <property type="component" value="Unassembled WGS sequence"/>
</dbReference>
<accession>A0A923S9I7</accession>
<dbReference type="EMBL" id="JACORT010000001">
    <property type="protein sequence ID" value="MBC5781705.1"/>
    <property type="molecule type" value="Genomic_DNA"/>
</dbReference>
<name>A0A923S9I7_9BURK</name>
<feature type="signal peptide" evidence="1">
    <location>
        <begin position="1"/>
        <end position="19"/>
    </location>
</feature>
<sequence>MNIRYLLLALASVSFSAMAQAPLGTVTDVQGVVTATQGASGVTVAPGTAVQNGMRFVTTSRGTVTLRLNSGCTVTVPANHSVTVLQSMTCQQLTAAVQPVPAVATQAPLPAGVGAANGVLAAAGIGLAATVLQDATKDDTNLSGR</sequence>
<evidence type="ECO:0000256" key="1">
    <source>
        <dbReference type="SAM" id="SignalP"/>
    </source>
</evidence>
<comment type="caution">
    <text evidence="2">The sequence shown here is derived from an EMBL/GenBank/DDBJ whole genome shotgun (WGS) entry which is preliminary data.</text>
</comment>
<keyword evidence="3" id="KW-1185">Reference proteome</keyword>
<organism evidence="2 3">
    <name type="scientific">Ramlibacter cellulosilyticus</name>
    <dbReference type="NCBI Taxonomy" id="2764187"/>
    <lineage>
        <taxon>Bacteria</taxon>
        <taxon>Pseudomonadati</taxon>
        <taxon>Pseudomonadota</taxon>
        <taxon>Betaproteobacteria</taxon>
        <taxon>Burkholderiales</taxon>
        <taxon>Comamonadaceae</taxon>
        <taxon>Ramlibacter</taxon>
    </lineage>
</organism>
<gene>
    <name evidence="2" type="ORF">H8N03_02035</name>
</gene>
<dbReference type="AlphaFoldDB" id="A0A923S9I7"/>
<evidence type="ECO:0000313" key="3">
    <source>
        <dbReference type="Proteomes" id="UP000608513"/>
    </source>
</evidence>
<proteinExistence type="predicted"/>
<keyword evidence="1" id="KW-0732">Signal</keyword>
<protein>
    <submittedName>
        <fullName evidence="2">Uncharacterized protein</fullName>
    </submittedName>
</protein>
<dbReference type="RefSeq" id="WP_187074453.1">
    <property type="nucleotide sequence ID" value="NZ_JACORT010000001.1"/>
</dbReference>
<evidence type="ECO:0000313" key="2">
    <source>
        <dbReference type="EMBL" id="MBC5781705.1"/>
    </source>
</evidence>
<feature type="chain" id="PRO_5037137776" evidence="1">
    <location>
        <begin position="20"/>
        <end position="145"/>
    </location>
</feature>
<reference evidence="2" key="1">
    <citation type="submission" date="2020-08" db="EMBL/GenBank/DDBJ databases">
        <title>Ramlibacter sp. USB13 16S ribosomal RNA gene genome sequencing and assembly.</title>
        <authorList>
            <person name="Kang M."/>
        </authorList>
    </citation>
    <scope>NUCLEOTIDE SEQUENCE</scope>
    <source>
        <strain evidence="2">USB13</strain>
    </source>
</reference>